<dbReference type="WBParaSite" id="GPUH_0000745801-mRNA-1">
    <property type="protein sequence ID" value="GPUH_0000745801-mRNA-1"/>
    <property type="gene ID" value="GPUH_0000745801"/>
</dbReference>
<accession>A0A183DFF8</accession>
<protein>
    <submittedName>
        <fullName evidence="1">Lysophosphatidylserine lipase ABHD12</fullName>
    </submittedName>
</protein>
<evidence type="ECO:0000313" key="1">
    <source>
        <dbReference type="WBParaSite" id="GPUH_0000745801-mRNA-1"/>
    </source>
</evidence>
<proteinExistence type="predicted"/>
<name>A0A183DFF8_9BILA</name>
<reference evidence="1" key="1">
    <citation type="submission" date="2016-06" db="UniProtKB">
        <authorList>
            <consortium name="WormBaseParasite"/>
        </authorList>
    </citation>
    <scope>IDENTIFICATION</scope>
</reference>
<dbReference type="InterPro" id="IPR029058">
    <property type="entry name" value="AB_hydrolase_fold"/>
</dbReference>
<organism evidence="1">
    <name type="scientific">Gongylonema pulchrum</name>
    <dbReference type="NCBI Taxonomy" id="637853"/>
    <lineage>
        <taxon>Eukaryota</taxon>
        <taxon>Metazoa</taxon>
        <taxon>Ecdysozoa</taxon>
        <taxon>Nematoda</taxon>
        <taxon>Chromadorea</taxon>
        <taxon>Rhabditida</taxon>
        <taxon>Spirurina</taxon>
        <taxon>Spiruromorpha</taxon>
        <taxon>Spiruroidea</taxon>
        <taxon>Gongylonematidae</taxon>
        <taxon>Gongylonema</taxon>
    </lineage>
</organism>
<dbReference type="SUPFAM" id="SSF53474">
    <property type="entry name" value="alpha/beta-Hydrolases"/>
    <property type="match status" value="1"/>
</dbReference>
<dbReference type="Gene3D" id="3.40.50.1820">
    <property type="entry name" value="alpha/beta hydrolase"/>
    <property type="match status" value="1"/>
</dbReference>
<dbReference type="AlphaFoldDB" id="A0A183DFF8"/>
<sequence length="59" mass="6997">LILHAEDDHIIPPHLARKLRDCAVHAKRDVTYVEFDAHRHFRHKYIHLAPELPEIVMLV</sequence>